<dbReference type="PROSITE" id="PS51007">
    <property type="entry name" value="CYTC"/>
    <property type="match status" value="1"/>
</dbReference>
<evidence type="ECO:0000256" key="7">
    <source>
        <dbReference type="SAM" id="Phobius"/>
    </source>
</evidence>
<dbReference type="SUPFAM" id="SSF46626">
    <property type="entry name" value="Cytochrome c"/>
    <property type="match status" value="1"/>
</dbReference>
<evidence type="ECO:0000259" key="8">
    <source>
        <dbReference type="PROSITE" id="PS51007"/>
    </source>
</evidence>
<keyword evidence="7" id="KW-0472">Membrane</keyword>
<sequence length="120" mass="12729">MKRNPLIPFALIAALGIALTFLLSFQGLYKAEQLADAEKNGGTTTQTAAAKPEDIVKQTCVSCHGDQLQGNIGPNLQKVGDKLSKEDIQGVILNGRGNMPAGLLPADQASKVAEWLSQKK</sequence>
<dbReference type="PANTHER" id="PTHR37823:SF2">
    <property type="entry name" value="CYTOCHROME C-550"/>
    <property type="match status" value="1"/>
</dbReference>
<keyword evidence="7" id="KW-1133">Transmembrane helix</keyword>
<dbReference type="EMBL" id="JBHMAF010000196">
    <property type="protein sequence ID" value="MFB9761805.1"/>
    <property type="molecule type" value="Genomic_DNA"/>
</dbReference>
<dbReference type="NCBIfam" id="NF045773">
    <property type="entry name" value="cytochro_C550"/>
    <property type="match status" value="1"/>
</dbReference>
<name>A0ABV5WMD3_9BACI</name>
<evidence type="ECO:0000256" key="5">
    <source>
        <dbReference type="ARBA" id="ARBA00023004"/>
    </source>
</evidence>
<reference evidence="9 10" key="1">
    <citation type="submission" date="2024-09" db="EMBL/GenBank/DDBJ databases">
        <authorList>
            <person name="Sun Q."/>
            <person name="Mori K."/>
        </authorList>
    </citation>
    <scope>NUCLEOTIDE SEQUENCE [LARGE SCALE GENOMIC DNA]</scope>
    <source>
        <strain evidence="9 10">JCM 11201</strain>
    </source>
</reference>
<evidence type="ECO:0000313" key="10">
    <source>
        <dbReference type="Proteomes" id="UP001589609"/>
    </source>
</evidence>
<evidence type="ECO:0000256" key="3">
    <source>
        <dbReference type="ARBA" id="ARBA00022723"/>
    </source>
</evidence>
<protein>
    <submittedName>
        <fullName evidence="9">Cytochrome c550</fullName>
    </submittedName>
</protein>
<dbReference type="InterPro" id="IPR012218">
    <property type="entry name" value="Cyt_c_BACSU-c550-type"/>
</dbReference>
<keyword evidence="3 6" id="KW-0479">Metal-binding</keyword>
<dbReference type="InterPro" id="IPR051811">
    <property type="entry name" value="Cytochrome_c550/c551-like"/>
</dbReference>
<dbReference type="Proteomes" id="UP001589609">
    <property type="component" value="Unassembled WGS sequence"/>
</dbReference>
<gene>
    <name evidence="9" type="primary">cccA</name>
    <name evidence="9" type="ORF">ACFFMS_26605</name>
</gene>
<dbReference type="Gene3D" id="1.10.760.10">
    <property type="entry name" value="Cytochrome c-like domain"/>
    <property type="match status" value="1"/>
</dbReference>
<keyword evidence="5 6" id="KW-0408">Iron</keyword>
<dbReference type="PANTHER" id="PTHR37823">
    <property type="entry name" value="CYTOCHROME C-553-LIKE"/>
    <property type="match status" value="1"/>
</dbReference>
<keyword evidence="10" id="KW-1185">Reference proteome</keyword>
<keyword evidence="1" id="KW-0813">Transport</keyword>
<keyword evidence="4" id="KW-0249">Electron transport</keyword>
<evidence type="ECO:0000256" key="2">
    <source>
        <dbReference type="ARBA" id="ARBA00022617"/>
    </source>
</evidence>
<dbReference type="PIRSF" id="PIRSF000025">
    <property type="entry name" value="Cytc_Bsub_c550"/>
    <property type="match status" value="1"/>
</dbReference>
<evidence type="ECO:0000313" key="9">
    <source>
        <dbReference type="EMBL" id="MFB9761805.1"/>
    </source>
</evidence>
<keyword evidence="2 6" id="KW-0349">Heme</keyword>
<dbReference type="InterPro" id="IPR054780">
    <property type="entry name" value="Cytochro_C550_firm"/>
</dbReference>
<accession>A0ABV5WMD3</accession>
<comment type="caution">
    <text evidence="9">The sequence shown here is derived from an EMBL/GenBank/DDBJ whole genome shotgun (WGS) entry which is preliminary data.</text>
</comment>
<evidence type="ECO:0000256" key="4">
    <source>
        <dbReference type="ARBA" id="ARBA00022982"/>
    </source>
</evidence>
<dbReference type="InterPro" id="IPR009056">
    <property type="entry name" value="Cyt_c-like_dom"/>
</dbReference>
<evidence type="ECO:0000256" key="6">
    <source>
        <dbReference type="PROSITE-ProRule" id="PRU00433"/>
    </source>
</evidence>
<organism evidence="9 10">
    <name type="scientific">Ectobacillus funiculus</name>
    <dbReference type="NCBI Taxonomy" id="137993"/>
    <lineage>
        <taxon>Bacteria</taxon>
        <taxon>Bacillati</taxon>
        <taxon>Bacillota</taxon>
        <taxon>Bacilli</taxon>
        <taxon>Bacillales</taxon>
        <taxon>Bacillaceae</taxon>
        <taxon>Ectobacillus</taxon>
    </lineage>
</organism>
<proteinExistence type="predicted"/>
<feature type="transmembrane region" description="Helical" evidence="7">
    <location>
        <begin position="6"/>
        <end position="25"/>
    </location>
</feature>
<evidence type="ECO:0000256" key="1">
    <source>
        <dbReference type="ARBA" id="ARBA00022448"/>
    </source>
</evidence>
<dbReference type="InterPro" id="IPR036909">
    <property type="entry name" value="Cyt_c-like_dom_sf"/>
</dbReference>
<dbReference type="RefSeq" id="WP_129727280.1">
    <property type="nucleotide sequence ID" value="NZ_JBHMAF010000196.1"/>
</dbReference>
<keyword evidence="7" id="KW-0812">Transmembrane</keyword>
<dbReference type="Pfam" id="PF13442">
    <property type="entry name" value="Cytochrome_CBB3"/>
    <property type="match status" value="1"/>
</dbReference>
<feature type="domain" description="Cytochrome c" evidence="8">
    <location>
        <begin position="47"/>
        <end position="120"/>
    </location>
</feature>